<organism evidence="1">
    <name type="scientific">Rhizophora mucronata</name>
    <name type="common">Asiatic mangrove</name>
    <dbReference type="NCBI Taxonomy" id="61149"/>
    <lineage>
        <taxon>Eukaryota</taxon>
        <taxon>Viridiplantae</taxon>
        <taxon>Streptophyta</taxon>
        <taxon>Embryophyta</taxon>
        <taxon>Tracheophyta</taxon>
        <taxon>Spermatophyta</taxon>
        <taxon>Magnoliopsida</taxon>
        <taxon>eudicotyledons</taxon>
        <taxon>Gunneridae</taxon>
        <taxon>Pentapetalae</taxon>
        <taxon>rosids</taxon>
        <taxon>fabids</taxon>
        <taxon>Malpighiales</taxon>
        <taxon>Rhizophoraceae</taxon>
        <taxon>Rhizophora</taxon>
    </lineage>
</organism>
<sequence length="26" mass="2945">MLPSQRFLCQIRSLSLSPLTRVTPSN</sequence>
<name>A0A2P2P0E5_RHIMU</name>
<protein>
    <submittedName>
        <fullName evidence="1">Uncharacterized protein</fullName>
    </submittedName>
</protein>
<reference evidence="1" key="1">
    <citation type="submission" date="2018-02" db="EMBL/GenBank/DDBJ databases">
        <title>Rhizophora mucronata_Transcriptome.</title>
        <authorList>
            <person name="Meera S.P."/>
            <person name="Sreeshan A."/>
            <person name="Augustine A."/>
        </authorList>
    </citation>
    <scope>NUCLEOTIDE SEQUENCE</scope>
    <source>
        <tissue evidence="1">Leaf</tissue>
    </source>
</reference>
<dbReference type="AlphaFoldDB" id="A0A2P2P0E5"/>
<accession>A0A2P2P0E5</accession>
<proteinExistence type="predicted"/>
<dbReference type="EMBL" id="GGEC01067710">
    <property type="protein sequence ID" value="MBX48194.1"/>
    <property type="molecule type" value="Transcribed_RNA"/>
</dbReference>
<evidence type="ECO:0000313" key="1">
    <source>
        <dbReference type="EMBL" id="MBX48194.1"/>
    </source>
</evidence>